<protein>
    <submittedName>
        <fullName evidence="7">DNA-binding transcriptional MocR family regulator</fullName>
    </submittedName>
</protein>
<dbReference type="InterPro" id="IPR051446">
    <property type="entry name" value="HTH_trans_reg/aminotransferase"/>
</dbReference>
<dbReference type="SUPFAM" id="SSF53383">
    <property type="entry name" value="PLP-dependent transferases"/>
    <property type="match status" value="1"/>
</dbReference>
<sequence length="474" mass="50342">MEPIDVTDRLGRWSAGRGPLYALLAAGLRGLIEDGELPPGSLLPPDRTLAVALSVGRSTVVAAYDLLQDEGRIVRRQGSGTRVAGQPRVDPPETTSEPMFLDLLEPRSDVISLACAAPNRPPVELAESYAAMLPALAATTDDIGYYPSGHPRLREAVAEYYRGRGLATEAGQILVTAGGQQALSLLARAYLRPGDRVVVEAPTYPGALEAFRAEAAVVSGLPPGLDGFAGAIRDLRPALAYVTPTYQNPTGSVLSTLVRRSLAETSAAAGIPLIDDEVLAELGFPGQQTPQPLALFADTVLTIGSLSKSVWGGLRIGWIRAATPVVAKLARLRAVHDLGGNLPAQLAAAELLPRLDGLLRTEAAERERRHDHLRAELAHRIPEWDVPAVRGGQTLWIQLPRGDGASFAQAALRHRVSILAGGGLDPTGGSDRYLRIHFQHPPETLTTAVERLAGAWRTYRPPATPTTAAPPLAL</sequence>
<evidence type="ECO:0000256" key="3">
    <source>
        <dbReference type="ARBA" id="ARBA00023015"/>
    </source>
</evidence>
<dbReference type="PANTHER" id="PTHR46577">
    <property type="entry name" value="HTH-TYPE TRANSCRIPTIONAL REGULATORY PROTEIN GABR"/>
    <property type="match status" value="1"/>
</dbReference>
<dbReference type="InterPro" id="IPR036390">
    <property type="entry name" value="WH_DNA-bd_sf"/>
</dbReference>
<dbReference type="SMART" id="SM00345">
    <property type="entry name" value="HTH_GNTR"/>
    <property type="match status" value="1"/>
</dbReference>
<dbReference type="AlphaFoldDB" id="A0A2N3WY85"/>
<dbReference type="Pfam" id="PF00155">
    <property type="entry name" value="Aminotran_1_2"/>
    <property type="match status" value="1"/>
</dbReference>
<dbReference type="GO" id="GO:0003700">
    <property type="term" value="F:DNA-binding transcription factor activity"/>
    <property type="evidence" value="ECO:0007669"/>
    <property type="project" value="InterPro"/>
</dbReference>
<proteinExistence type="inferred from homology"/>
<keyword evidence="4 7" id="KW-0238">DNA-binding</keyword>
<dbReference type="GO" id="GO:0030170">
    <property type="term" value="F:pyridoxal phosphate binding"/>
    <property type="evidence" value="ECO:0007669"/>
    <property type="project" value="InterPro"/>
</dbReference>
<name>A0A2N3WY85_9NOCA</name>
<dbReference type="EMBL" id="PJMW01000001">
    <property type="protein sequence ID" value="PKV98852.1"/>
    <property type="molecule type" value="Genomic_DNA"/>
</dbReference>
<dbReference type="InterPro" id="IPR015421">
    <property type="entry name" value="PyrdxlP-dep_Trfase_major"/>
</dbReference>
<dbReference type="Gene3D" id="1.10.10.10">
    <property type="entry name" value="Winged helix-like DNA-binding domain superfamily/Winged helix DNA-binding domain"/>
    <property type="match status" value="1"/>
</dbReference>
<evidence type="ECO:0000313" key="7">
    <source>
        <dbReference type="EMBL" id="PKV98852.1"/>
    </source>
</evidence>
<dbReference type="InterPro" id="IPR036388">
    <property type="entry name" value="WH-like_DNA-bd_sf"/>
</dbReference>
<comment type="similarity">
    <text evidence="1">In the C-terminal section; belongs to the class-I pyridoxal-phosphate-dependent aminotransferase family.</text>
</comment>
<dbReference type="Proteomes" id="UP000233766">
    <property type="component" value="Unassembled WGS sequence"/>
</dbReference>
<reference evidence="7 8" key="1">
    <citation type="submission" date="2017-12" db="EMBL/GenBank/DDBJ databases">
        <title>Sequencing the genomes of 1000 Actinobacteria strains.</title>
        <authorList>
            <person name="Klenk H.-P."/>
        </authorList>
    </citation>
    <scope>NUCLEOTIDE SEQUENCE [LARGE SCALE GENOMIC DNA]</scope>
    <source>
        <strain evidence="7 8">DSM 44489</strain>
    </source>
</reference>
<evidence type="ECO:0000256" key="1">
    <source>
        <dbReference type="ARBA" id="ARBA00005384"/>
    </source>
</evidence>
<dbReference type="InterPro" id="IPR015424">
    <property type="entry name" value="PyrdxlP-dep_Trfase"/>
</dbReference>
<dbReference type="SUPFAM" id="SSF46785">
    <property type="entry name" value="Winged helix' DNA-binding domain"/>
    <property type="match status" value="1"/>
</dbReference>
<keyword evidence="5" id="KW-0804">Transcription</keyword>
<keyword evidence="3" id="KW-0805">Transcription regulation</keyword>
<dbReference type="InterPro" id="IPR004839">
    <property type="entry name" value="Aminotransferase_I/II_large"/>
</dbReference>
<accession>A0A2N3WY85</accession>
<dbReference type="GO" id="GO:0003677">
    <property type="term" value="F:DNA binding"/>
    <property type="evidence" value="ECO:0007669"/>
    <property type="project" value="UniProtKB-KW"/>
</dbReference>
<dbReference type="CDD" id="cd07377">
    <property type="entry name" value="WHTH_GntR"/>
    <property type="match status" value="1"/>
</dbReference>
<evidence type="ECO:0000256" key="2">
    <source>
        <dbReference type="ARBA" id="ARBA00022898"/>
    </source>
</evidence>
<dbReference type="Gene3D" id="3.40.640.10">
    <property type="entry name" value="Type I PLP-dependent aspartate aminotransferase-like (Major domain)"/>
    <property type="match status" value="1"/>
</dbReference>
<dbReference type="CDD" id="cd00609">
    <property type="entry name" value="AAT_like"/>
    <property type="match status" value="1"/>
</dbReference>
<dbReference type="InterPro" id="IPR000524">
    <property type="entry name" value="Tscrpt_reg_HTH_GntR"/>
</dbReference>
<keyword evidence="2" id="KW-0663">Pyridoxal phosphate</keyword>
<dbReference type="PROSITE" id="PS50949">
    <property type="entry name" value="HTH_GNTR"/>
    <property type="match status" value="1"/>
</dbReference>
<organism evidence="7 8">
    <name type="scientific">Nocardia fluminea</name>
    <dbReference type="NCBI Taxonomy" id="134984"/>
    <lineage>
        <taxon>Bacteria</taxon>
        <taxon>Bacillati</taxon>
        <taxon>Actinomycetota</taxon>
        <taxon>Actinomycetes</taxon>
        <taxon>Mycobacteriales</taxon>
        <taxon>Nocardiaceae</taxon>
        <taxon>Nocardia</taxon>
    </lineage>
</organism>
<evidence type="ECO:0000313" key="8">
    <source>
        <dbReference type="Proteomes" id="UP000233766"/>
    </source>
</evidence>
<dbReference type="Pfam" id="PF00392">
    <property type="entry name" value="GntR"/>
    <property type="match status" value="1"/>
</dbReference>
<feature type="domain" description="HTH gntR-type" evidence="6">
    <location>
        <begin position="18"/>
        <end position="86"/>
    </location>
</feature>
<dbReference type="OrthoDB" id="199743at2"/>
<gene>
    <name evidence="7" type="ORF">ATK86_0880</name>
</gene>
<evidence type="ECO:0000256" key="5">
    <source>
        <dbReference type="ARBA" id="ARBA00023163"/>
    </source>
</evidence>
<dbReference type="PANTHER" id="PTHR46577:SF1">
    <property type="entry name" value="HTH-TYPE TRANSCRIPTIONAL REGULATORY PROTEIN GABR"/>
    <property type="match status" value="1"/>
</dbReference>
<comment type="caution">
    <text evidence="7">The sequence shown here is derived from an EMBL/GenBank/DDBJ whole genome shotgun (WGS) entry which is preliminary data.</text>
</comment>
<evidence type="ECO:0000259" key="6">
    <source>
        <dbReference type="PROSITE" id="PS50949"/>
    </source>
</evidence>
<evidence type="ECO:0000256" key="4">
    <source>
        <dbReference type="ARBA" id="ARBA00023125"/>
    </source>
</evidence>
<keyword evidence="8" id="KW-1185">Reference proteome</keyword>